<dbReference type="Pfam" id="PF00149">
    <property type="entry name" value="Metallophos"/>
    <property type="match status" value="1"/>
</dbReference>
<gene>
    <name evidence="2" type="ORF">I6N95_11400</name>
</gene>
<feature type="domain" description="Calcineurin-like phosphoesterase" evidence="1">
    <location>
        <begin position="6"/>
        <end position="202"/>
    </location>
</feature>
<dbReference type="GO" id="GO:0016791">
    <property type="term" value="F:phosphatase activity"/>
    <property type="evidence" value="ECO:0007669"/>
    <property type="project" value="TreeGrafter"/>
</dbReference>
<dbReference type="GO" id="GO:0008803">
    <property type="term" value="F:bis(5'-nucleosyl)-tetraphosphatase (symmetrical) activity"/>
    <property type="evidence" value="ECO:0007669"/>
    <property type="project" value="TreeGrafter"/>
</dbReference>
<organism evidence="2 3">
    <name type="scientific">Vagococcus allomyrinae</name>
    <dbReference type="NCBI Taxonomy" id="2794353"/>
    <lineage>
        <taxon>Bacteria</taxon>
        <taxon>Bacillati</taxon>
        <taxon>Bacillota</taxon>
        <taxon>Bacilli</taxon>
        <taxon>Lactobacillales</taxon>
        <taxon>Enterococcaceae</taxon>
        <taxon>Vagococcus</taxon>
    </lineage>
</organism>
<sequence length="244" mass="28001">MKELLYAIGDIHGDYLTFVELLKDYDRKSHQLVLIGDLADRGPRGKECLELGKKLVEDEGAIYLKGNHEDILLNFLKEPEERYNNYLRNGGSSTINGLIHQGATEEYSPLEMSILIQSYHEELIEFLKKLPLYYEWHDYLFVHAGVDLTKSDWHQTSKQDFVWIREPFHQGKNNTGKTIVFGHTITPFLHGDNQTTDLWISDHKIGIDGGGIYGGSVHGVIFNQQGILQDIEIQNFIGPWQPDF</sequence>
<keyword evidence="3" id="KW-1185">Reference proteome</keyword>
<dbReference type="Proteomes" id="UP000674938">
    <property type="component" value="Unassembled WGS sequence"/>
</dbReference>
<dbReference type="GO" id="GO:0110154">
    <property type="term" value="P:RNA decapping"/>
    <property type="evidence" value="ECO:0007669"/>
    <property type="project" value="TreeGrafter"/>
</dbReference>
<proteinExistence type="predicted"/>
<dbReference type="EMBL" id="JAEEGA010000006">
    <property type="protein sequence ID" value="MBP1041613.1"/>
    <property type="molecule type" value="Genomic_DNA"/>
</dbReference>
<reference evidence="2" key="1">
    <citation type="submission" date="2020-12" db="EMBL/GenBank/DDBJ databases">
        <title>Vagococcus allomyrinae sp. nov. and Enterococcus lavae sp. nov., isolated from the larvae of Allomyrina dichotoma.</title>
        <authorList>
            <person name="Lee S.D."/>
        </authorList>
    </citation>
    <scope>NUCLEOTIDE SEQUENCE</scope>
    <source>
        <strain evidence="2">BWB3-3</strain>
    </source>
</reference>
<dbReference type="InterPro" id="IPR004843">
    <property type="entry name" value="Calcineurin-like_PHP"/>
</dbReference>
<protein>
    <submittedName>
        <fullName evidence="2">Serine/threonine protein phosphatase</fullName>
    </submittedName>
</protein>
<dbReference type="PANTHER" id="PTHR42850:SF4">
    <property type="entry name" value="ZINC-DEPENDENT ENDOPOLYPHOSPHATASE"/>
    <property type="match status" value="1"/>
</dbReference>
<dbReference type="InterPro" id="IPR050126">
    <property type="entry name" value="Ap4A_hydrolase"/>
</dbReference>
<dbReference type="AlphaFoldDB" id="A0A940PCT2"/>
<name>A0A940PCT2_9ENTE</name>
<dbReference type="RefSeq" id="WP_209527737.1">
    <property type="nucleotide sequence ID" value="NZ_JAEEGA010000006.1"/>
</dbReference>
<dbReference type="SUPFAM" id="SSF56300">
    <property type="entry name" value="Metallo-dependent phosphatases"/>
    <property type="match status" value="1"/>
</dbReference>
<evidence type="ECO:0000259" key="1">
    <source>
        <dbReference type="Pfam" id="PF00149"/>
    </source>
</evidence>
<dbReference type="GO" id="GO:0005737">
    <property type="term" value="C:cytoplasm"/>
    <property type="evidence" value="ECO:0007669"/>
    <property type="project" value="TreeGrafter"/>
</dbReference>
<dbReference type="PANTHER" id="PTHR42850">
    <property type="entry name" value="METALLOPHOSPHOESTERASE"/>
    <property type="match status" value="1"/>
</dbReference>
<accession>A0A940PCT2</accession>
<evidence type="ECO:0000313" key="3">
    <source>
        <dbReference type="Proteomes" id="UP000674938"/>
    </source>
</evidence>
<evidence type="ECO:0000313" key="2">
    <source>
        <dbReference type="EMBL" id="MBP1041613.1"/>
    </source>
</evidence>
<dbReference type="Gene3D" id="3.60.21.10">
    <property type="match status" value="1"/>
</dbReference>
<comment type="caution">
    <text evidence="2">The sequence shown here is derived from an EMBL/GenBank/DDBJ whole genome shotgun (WGS) entry which is preliminary data.</text>
</comment>
<dbReference type="InterPro" id="IPR029052">
    <property type="entry name" value="Metallo-depent_PP-like"/>
</dbReference>